<evidence type="ECO:0000256" key="4">
    <source>
        <dbReference type="SAM" id="SignalP"/>
    </source>
</evidence>
<comment type="similarity">
    <text evidence="2">Belongs to the EfeM/EfeO family.</text>
</comment>
<dbReference type="InterPro" id="IPR028096">
    <property type="entry name" value="EfeO_Cupredoxin"/>
</dbReference>
<keyword evidence="8" id="KW-1185">Reference proteome</keyword>
<dbReference type="NCBIfam" id="NF041757">
    <property type="entry name" value="EfeO"/>
    <property type="match status" value="1"/>
</dbReference>
<dbReference type="CDD" id="cd14656">
    <property type="entry name" value="Imelysin-like_EfeO"/>
    <property type="match status" value="1"/>
</dbReference>
<dbReference type="Pfam" id="PF13473">
    <property type="entry name" value="Cupredoxin_1"/>
    <property type="match status" value="1"/>
</dbReference>
<dbReference type="InterPro" id="IPR018976">
    <property type="entry name" value="Imelysin-like"/>
</dbReference>
<evidence type="ECO:0000256" key="2">
    <source>
        <dbReference type="ARBA" id="ARBA00005989"/>
    </source>
</evidence>
<dbReference type="InterPro" id="IPR034981">
    <property type="entry name" value="Imelysin-like_EfeO/Algp7"/>
</dbReference>
<evidence type="ECO:0000313" key="8">
    <source>
        <dbReference type="Proteomes" id="UP000647172"/>
    </source>
</evidence>
<feature type="domain" description="Imelysin-like" evidence="5">
    <location>
        <begin position="142"/>
        <end position="371"/>
    </location>
</feature>
<feature type="chain" id="PRO_5039257929" evidence="4">
    <location>
        <begin position="22"/>
        <end position="379"/>
    </location>
</feature>
<dbReference type="AlphaFoldDB" id="A0A919JLM6"/>
<dbReference type="InterPro" id="IPR053377">
    <property type="entry name" value="Iron_uptake_EfeM/EfeO"/>
</dbReference>
<dbReference type="InterPro" id="IPR038352">
    <property type="entry name" value="Imelysin_sf"/>
</dbReference>
<reference evidence="7" key="1">
    <citation type="submission" date="2021-01" db="EMBL/GenBank/DDBJ databases">
        <title>Whole genome shotgun sequence of Actinoplanes nipponensis NBRC 14063.</title>
        <authorList>
            <person name="Komaki H."/>
            <person name="Tamura T."/>
        </authorList>
    </citation>
    <scope>NUCLEOTIDE SEQUENCE</scope>
    <source>
        <strain evidence="7">NBRC 14063</strain>
    </source>
</reference>
<dbReference type="Pfam" id="PF09375">
    <property type="entry name" value="Peptidase_M75"/>
    <property type="match status" value="1"/>
</dbReference>
<evidence type="ECO:0000259" key="6">
    <source>
        <dbReference type="Pfam" id="PF13473"/>
    </source>
</evidence>
<evidence type="ECO:0000256" key="3">
    <source>
        <dbReference type="ARBA" id="ARBA00022729"/>
    </source>
</evidence>
<keyword evidence="7" id="KW-0449">Lipoprotein</keyword>
<dbReference type="Proteomes" id="UP000647172">
    <property type="component" value="Unassembled WGS sequence"/>
</dbReference>
<keyword evidence="3 4" id="KW-0732">Signal</keyword>
<dbReference type="PANTHER" id="PTHR39192">
    <property type="entry name" value="IRON UPTAKE SYSTEM COMPONENT EFEO"/>
    <property type="match status" value="1"/>
</dbReference>
<feature type="signal peptide" evidence="4">
    <location>
        <begin position="1"/>
        <end position="21"/>
    </location>
</feature>
<dbReference type="InterPro" id="IPR050894">
    <property type="entry name" value="EfeM/EfeO_iron_uptake"/>
</dbReference>
<gene>
    <name evidence="7" type="primary">ycdO_1</name>
    <name evidence="7" type="ORF">Ani05nite_51440</name>
</gene>
<dbReference type="RefSeq" id="WP_203772317.1">
    <property type="nucleotide sequence ID" value="NZ_BAAAYJ010000099.1"/>
</dbReference>
<sequence length="379" mass="40068">MRATYRVLALVTAGSLGVSLAGCGSDDSAGTATAGDPITVTATDTLCEIATSTLDAGTSIFSITNSGTKVNEFYIYGPGDRVLGEIENIAPGLSRELHVDLPAGSYEIACKPGMIGQGIRNPITVSGSAAPLADDAALKDATTVYTRYVKSQTAALQTKTSEFVAAVKAGDIARAKQLYPIARTYWERIEPVASVFGDLDPRIDGREDAAPDGQTFGGFHRLEKDLWAPKPDLSKDGPIADQLLTDVKEIVRKSNAEQLTALQLANGAKGLLDEVASGKITGEEDRYSHTDLWDFNANIEGCQAAIAALRPVLEKRNPALVKTLDTEFANVDAALTKYRSGNGWKLHSELSQTDLKGLSDAVNALAEPVSKVAAALATR</sequence>
<accession>A0A919JLM6</accession>
<dbReference type="PROSITE" id="PS51257">
    <property type="entry name" value="PROKAR_LIPOPROTEIN"/>
    <property type="match status" value="1"/>
</dbReference>
<feature type="domain" description="EfeO-type cupredoxin-like" evidence="6">
    <location>
        <begin position="32"/>
        <end position="115"/>
    </location>
</feature>
<comment type="caution">
    <text evidence="7">The sequence shown here is derived from an EMBL/GenBank/DDBJ whole genome shotgun (WGS) entry which is preliminary data.</text>
</comment>
<comment type="subcellular location">
    <subcellularLocation>
        <location evidence="1">Periplasm</location>
    </subcellularLocation>
</comment>
<dbReference type="PANTHER" id="PTHR39192:SF1">
    <property type="entry name" value="IRON UPTAKE SYSTEM COMPONENT EFEO"/>
    <property type="match status" value="1"/>
</dbReference>
<proteinExistence type="inferred from homology"/>
<evidence type="ECO:0000259" key="5">
    <source>
        <dbReference type="Pfam" id="PF09375"/>
    </source>
</evidence>
<evidence type="ECO:0000256" key="1">
    <source>
        <dbReference type="ARBA" id="ARBA00004418"/>
    </source>
</evidence>
<protein>
    <submittedName>
        <fullName evidence="7">Lipoprotein</fullName>
    </submittedName>
</protein>
<evidence type="ECO:0000313" key="7">
    <source>
        <dbReference type="EMBL" id="GIE51610.1"/>
    </source>
</evidence>
<name>A0A919JLM6_9ACTN</name>
<organism evidence="7 8">
    <name type="scientific">Actinoplanes nipponensis</name>
    <dbReference type="NCBI Taxonomy" id="135950"/>
    <lineage>
        <taxon>Bacteria</taxon>
        <taxon>Bacillati</taxon>
        <taxon>Actinomycetota</taxon>
        <taxon>Actinomycetes</taxon>
        <taxon>Micromonosporales</taxon>
        <taxon>Micromonosporaceae</taxon>
        <taxon>Actinoplanes</taxon>
    </lineage>
</organism>
<dbReference type="Gene3D" id="1.20.1420.20">
    <property type="entry name" value="M75 peptidase, HXXE motif"/>
    <property type="match status" value="1"/>
</dbReference>
<dbReference type="EMBL" id="BOMQ01000061">
    <property type="protein sequence ID" value="GIE51610.1"/>
    <property type="molecule type" value="Genomic_DNA"/>
</dbReference>
<dbReference type="GO" id="GO:0042597">
    <property type="term" value="C:periplasmic space"/>
    <property type="evidence" value="ECO:0007669"/>
    <property type="project" value="UniProtKB-SubCell"/>
</dbReference>